<evidence type="ECO:0000313" key="3">
    <source>
        <dbReference type="EMBL" id="KRV48412.1"/>
    </source>
</evidence>
<dbReference type="Proteomes" id="UP000050867">
    <property type="component" value="Unassembled WGS sequence"/>
</dbReference>
<proteinExistence type="predicted"/>
<dbReference type="OrthoDB" id="4322593at2"/>
<name>A0A0T6LRJ6_WENVI</name>
<dbReference type="EMBL" id="LLZU01000024">
    <property type="protein sequence ID" value="KRV48412.1"/>
    <property type="molecule type" value="Genomic_DNA"/>
</dbReference>
<gene>
    <name evidence="3" type="ORF">AQ490_03925</name>
</gene>
<organism evidence="3 4">
    <name type="scientific">Wenjunlia vitaminophila</name>
    <name type="common">Streptomyces vitaminophilus</name>
    <dbReference type="NCBI Taxonomy" id="76728"/>
    <lineage>
        <taxon>Bacteria</taxon>
        <taxon>Bacillati</taxon>
        <taxon>Actinomycetota</taxon>
        <taxon>Actinomycetes</taxon>
        <taxon>Kitasatosporales</taxon>
        <taxon>Streptomycetaceae</taxon>
        <taxon>Wenjunlia</taxon>
    </lineage>
</organism>
<protein>
    <submittedName>
        <fullName evidence="3">Uncharacterized protein</fullName>
    </submittedName>
</protein>
<reference evidence="3 4" key="1">
    <citation type="submission" date="2015-10" db="EMBL/GenBank/DDBJ databases">
        <title>Draft genome sequence of pyrrolomycin-producing Streptomyces vitaminophilus.</title>
        <authorList>
            <person name="Graham D.E."/>
            <person name="Mahan K.M."/>
            <person name="Klingeman D.M."/>
            <person name="Hettich R.L."/>
            <person name="Parry R.J."/>
        </authorList>
    </citation>
    <scope>NUCLEOTIDE SEQUENCE [LARGE SCALE GENOMIC DNA]</scope>
    <source>
        <strain evidence="3 4">ATCC 31673</strain>
    </source>
</reference>
<feature type="compositionally biased region" description="Low complexity" evidence="1">
    <location>
        <begin position="34"/>
        <end position="50"/>
    </location>
</feature>
<feature type="chain" id="PRO_5006670607" evidence="2">
    <location>
        <begin position="34"/>
        <end position="216"/>
    </location>
</feature>
<keyword evidence="4" id="KW-1185">Reference proteome</keyword>
<comment type="caution">
    <text evidence="3">The sequence shown here is derived from an EMBL/GenBank/DDBJ whole genome shotgun (WGS) entry which is preliminary data.</text>
</comment>
<evidence type="ECO:0000313" key="4">
    <source>
        <dbReference type="Proteomes" id="UP000050867"/>
    </source>
</evidence>
<evidence type="ECO:0000256" key="1">
    <source>
        <dbReference type="SAM" id="MobiDB-lite"/>
    </source>
</evidence>
<dbReference type="RefSeq" id="WP_018386313.1">
    <property type="nucleotide sequence ID" value="NZ_LLZU01000024.1"/>
</dbReference>
<feature type="region of interest" description="Disordered" evidence="1">
    <location>
        <begin position="34"/>
        <end position="58"/>
    </location>
</feature>
<keyword evidence="2" id="KW-0732">Signal</keyword>
<evidence type="ECO:0000256" key="2">
    <source>
        <dbReference type="SAM" id="SignalP"/>
    </source>
</evidence>
<sequence length="216" mass="22660">MSLPTSRAARAAGLAAAVAGLTMAVGTITPATAAPASTTASVSTTTTTAPRFLSPTQMPPHPASAWYASSVARGLPDPPPFCVAKTLPSSTLYRNYWTEFDTTGGQYTVTASSEAKAKELAAKLRLAVRVCAANYAKETGGTATLRYYGTLDVEEGANVYGIHTSHPSGPSDINMFGVGRDGRDVTVVRWGQMGNFQHAQVADFKKTTTIAVNKLR</sequence>
<accession>A0A0T6LRJ6</accession>
<dbReference type="AlphaFoldDB" id="A0A0T6LRJ6"/>
<dbReference type="eggNOG" id="ENOG5033WF9">
    <property type="taxonomic scope" value="Bacteria"/>
</dbReference>
<feature type="signal peptide" evidence="2">
    <location>
        <begin position="1"/>
        <end position="33"/>
    </location>
</feature>